<name>A0A2M4DN91_ANODA</name>
<proteinExistence type="predicted"/>
<keyword evidence="1" id="KW-0732">Signal</keyword>
<accession>A0A2M4DN91</accession>
<evidence type="ECO:0000313" key="2">
    <source>
        <dbReference type="EMBL" id="MBW78985.1"/>
    </source>
</evidence>
<feature type="signal peptide" evidence="1">
    <location>
        <begin position="1"/>
        <end position="15"/>
    </location>
</feature>
<evidence type="ECO:0000256" key="1">
    <source>
        <dbReference type="SAM" id="SignalP"/>
    </source>
</evidence>
<feature type="chain" id="PRO_5014811647" evidence="1">
    <location>
        <begin position="16"/>
        <end position="85"/>
    </location>
</feature>
<reference evidence="2" key="1">
    <citation type="submission" date="2018-01" db="EMBL/GenBank/DDBJ databases">
        <title>An insight into the sialome of Amazonian anophelines.</title>
        <authorList>
            <person name="Ribeiro J.M."/>
            <person name="Scarpassa V."/>
            <person name="Calvo E."/>
        </authorList>
    </citation>
    <scope>NUCLEOTIDE SEQUENCE</scope>
</reference>
<organism evidence="2">
    <name type="scientific">Anopheles darlingi</name>
    <name type="common">Mosquito</name>
    <dbReference type="NCBI Taxonomy" id="43151"/>
    <lineage>
        <taxon>Eukaryota</taxon>
        <taxon>Metazoa</taxon>
        <taxon>Ecdysozoa</taxon>
        <taxon>Arthropoda</taxon>
        <taxon>Hexapoda</taxon>
        <taxon>Insecta</taxon>
        <taxon>Pterygota</taxon>
        <taxon>Neoptera</taxon>
        <taxon>Endopterygota</taxon>
        <taxon>Diptera</taxon>
        <taxon>Nematocera</taxon>
        <taxon>Culicoidea</taxon>
        <taxon>Culicidae</taxon>
        <taxon>Anophelinae</taxon>
        <taxon>Anopheles</taxon>
    </lineage>
</organism>
<sequence length="85" mass="9646">MFLLLLLDLCLSSLAVHHLRQAHQGTFEFVGAIGIISLRSQDPPPPSDTILLCRSSADKNFPRRLHSCERRHRGIFGESLDYRFA</sequence>
<dbReference type="EMBL" id="GGFL01014807">
    <property type="protein sequence ID" value="MBW78985.1"/>
    <property type="molecule type" value="Transcribed_RNA"/>
</dbReference>
<protein>
    <submittedName>
        <fullName evidence="2">Putative secreted protein</fullName>
    </submittedName>
</protein>
<dbReference type="AlphaFoldDB" id="A0A2M4DN91"/>